<dbReference type="AlphaFoldDB" id="I3XDM7"/>
<sequence>MNELISAPIPAENILSSKFRVHPVLSDAMEPTLKSNRDYVLLAPVSSYVGEGVYAIFDGFGVPELFRVEPEFGKGLRLFRDNKRYDKDYVLSIEKFEEVVVAFMIAEIKVKDERFLREASHA</sequence>
<dbReference type="RefSeq" id="WP_014766094.1">
    <property type="nucleotide sequence ID" value="NC_018000.1"/>
</dbReference>
<gene>
    <name evidence="1" type="ORF">USDA257_c54680</name>
</gene>
<proteinExistence type="predicted"/>
<dbReference type="PATRIC" id="fig|1185652.3.peg.5672"/>
<dbReference type="Proteomes" id="UP000006180">
    <property type="component" value="Chromosome"/>
</dbReference>
<evidence type="ECO:0000313" key="2">
    <source>
        <dbReference type="Proteomes" id="UP000006180"/>
    </source>
</evidence>
<reference evidence="1 2" key="1">
    <citation type="journal article" date="2012" name="J. Bacteriol.">
        <title>Complete genome sequence of the broad-host-range strain Sinorhizobium fredii USDA257.</title>
        <authorList>
            <person name="Schuldes J."/>
            <person name="Rodriguez Orbegoso M."/>
            <person name="Schmeisser C."/>
            <person name="Krishnan H.B."/>
            <person name="Daniel R."/>
            <person name="Streit W.R."/>
        </authorList>
    </citation>
    <scope>NUCLEOTIDE SEQUENCE [LARGE SCALE GENOMIC DNA]</scope>
    <source>
        <strain evidence="1 2">USDA 257</strain>
    </source>
</reference>
<evidence type="ECO:0000313" key="1">
    <source>
        <dbReference type="EMBL" id="AFL53983.1"/>
    </source>
</evidence>
<dbReference type="HOGENOM" id="CLU_166163_0_0_5"/>
<evidence type="ECO:0008006" key="3">
    <source>
        <dbReference type="Google" id="ProtNLM"/>
    </source>
</evidence>
<dbReference type="KEGG" id="sfd:USDA257_c54680"/>
<dbReference type="EMBL" id="CP003563">
    <property type="protein sequence ID" value="AFL53983.1"/>
    <property type="molecule type" value="Genomic_DNA"/>
</dbReference>
<name>I3XDM7_SINF2</name>
<organism evidence="1 2">
    <name type="scientific">Sinorhizobium fredii (strain USDA 257)</name>
    <dbReference type="NCBI Taxonomy" id="1185652"/>
    <lineage>
        <taxon>Bacteria</taxon>
        <taxon>Pseudomonadati</taxon>
        <taxon>Pseudomonadota</taxon>
        <taxon>Alphaproteobacteria</taxon>
        <taxon>Hyphomicrobiales</taxon>
        <taxon>Rhizobiaceae</taxon>
        <taxon>Sinorhizobium/Ensifer group</taxon>
        <taxon>Sinorhizobium</taxon>
    </lineage>
</organism>
<protein>
    <recommendedName>
        <fullName evidence="3">Peptidase S24/S26A/S26B/S26C domain-containing protein</fullName>
    </recommendedName>
</protein>
<accession>I3XDM7</accession>